<dbReference type="EMBL" id="JAGEUA010000005">
    <property type="protein sequence ID" value="KAL0978523.1"/>
    <property type="molecule type" value="Genomic_DNA"/>
</dbReference>
<proteinExistence type="predicted"/>
<evidence type="ECO:0000313" key="2">
    <source>
        <dbReference type="EMBL" id="KAL0978523.1"/>
    </source>
</evidence>
<feature type="compositionally biased region" description="Acidic residues" evidence="1">
    <location>
        <begin position="72"/>
        <end position="86"/>
    </location>
</feature>
<sequence>MQKGWNLSTLKNGNEQTLKGLKFPNQASSIVLLSKGPTAGVLSVSDEVEDTPASEPTDREMDDDENQKFEIEDSSDAEEATTEGTDEPQRKTAITKKATVSFHVPVPVNIDLATVHTDDAYDFNTDFK</sequence>
<feature type="region of interest" description="Disordered" evidence="1">
    <location>
        <begin position="41"/>
        <end position="94"/>
    </location>
</feature>
<evidence type="ECO:0000313" key="3">
    <source>
        <dbReference type="Proteomes" id="UP001557470"/>
    </source>
</evidence>
<protein>
    <submittedName>
        <fullName evidence="2">Uncharacterized protein</fullName>
    </submittedName>
</protein>
<dbReference type="Proteomes" id="UP001557470">
    <property type="component" value="Unassembled WGS sequence"/>
</dbReference>
<comment type="caution">
    <text evidence="2">The sequence shown here is derived from an EMBL/GenBank/DDBJ whole genome shotgun (WGS) entry which is preliminary data.</text>
</comment>
<accession>A0ABD0WTE8</accession>
<gene>
    <name evidence="2" type="ORF">UPYG_G00171670</name>
</gene>
<name>A0ABD0WTE8_UMBPY</name>
<dbReference type="AlphaFoldDB" id="A0ABD0WTE8"/>
<evidence type="ECO:0000256" key="1">
    <source>
        <dbReference type="SAM" id="MobiDB-lite"/>
    </source>
</evidence>
<reference evidence="2 3" key="1">
    <citation type="submission" date="2024-06" db="EMBL/GenBank/DDBJ databases">
        <authorList>
            <person name="Pan Q."/>
            <person name="Wen M."/>
            <person name="Jouanno E."/>
            <person name="Zahm M."/>
            <person name="Klopp C."/>
            <person name="Cabau C."/>
            <person name="Louis A."/>
            <person name="Berthelot C."/>
            <person name="Parey E."/>
            <person name="Roest Crollius H."/>
            <person name="Montfort J."/>
            <person name="Robinson-Rechavi M."/>
            <person name="Bouchez O."/>
            <person name="Lampietro C."/>
            <person name="Lopez Roques C."/>
            <person name="Donnadieu C."/>
            <person name="Postlethwait J."/>
            <person name="Bobe J."/>
            <person name="Verreycken H."/>
            <person name="Guiguen Y."/>
        </authorList>
    </citation>
    <scope>NUCLEOTIDE SEQUENCE [LARGE SCALE GENOMIC DNA]</scope>
    <source>
        <strain evidence="2">Up_M1</strain>
        <tissue evidence="2">Testis</tissue>
    </source>
</reference>
<keyword evidence="3" id="KW-1185">Reference proteome</keyword>
<organism evidence="2 3">
    <name type="scientific">Umbra pygmaea</name>
    <name type="common">Eastern mudminnow</name>
    <dbReference type="NCBI Taxonomy" id="75934"/>
    <lineage>
        <taxon>Eukaryota</taxon>
        <taxon>Metazoa</taxon>
        <taxon>Chordata</taxon>
        <taxon>Craniata</taxon>
        <taxon>Vertebrata</taxon>
        <taxon>Euteleostomi</taxon>
        <taxon>Actinopterygii</taxon>
        <taxon>Neopterygii</taxon>
        <taxon>Teleostei</taxon>
        <taxon>Protacanthopterygii</taxon>
        <taxon>Esociformes</taxon>
        <taxon>Umbridae</taxon>
        <taxon>Umbra</taxon>
    </lineage>
</organism>